<dbReference type="GeneID" id="104598973"/>
<dbReference type="STRING" id="4432.A0A1U7ZYH8"/>
<keyword evidence="2" id="KW-1185">Reference proteome</keyword>
<dbReference type="FunCoup" id="A0A1U7ZYH8">
    <property type="interactions" value="791"/>
</dbReference>
<dbReference type="InParanoid" id="A0A1U7ZYH8"/>
<dbReference type="InterPro" id="IPR008802">
    <property type="entry name" value="REF"/>
</dbReference>
<evidence type="ECO:0000256" key="1">
    <source>
        <dbReference type="ARBA" id="ARBA00009737"/>
    </source>
</evidence>
<name>A0A1U7ZYH8_NELNU</name>
<dbReference type="Proteomes" id="UP000189703">
    <property type="component" value="Unplaced"/>
</dbReference>
<gene>
    <name evidence="3" type="primary">LOC104598973</name>
</gene>
<sequence length="243" mass="27021">MAEGDGRQQEMAKDKEHRLRYLDFVQAAALQAVICFSSLYNYAKENSGPLRPGVQSVENTVKTVIGPVYEKFHDIPFELLKFVDRKVYDSVSELERHLPSVVKQASCHAFSAAQKAPDVARAVASEVQRAGVVETATGIAKSVYTKCEPVAKDLYAKYEPVAEWYAVSAWRSLNRLPLFPQVAQIMVPTAGYWSEKYNQVVCYTADRGCTVFSYLPLVPVERIAKVFSEDANQPGPTCSVDAQ</sequence>
<reference evidence="3" key="1">
    <citation type="submission" date="2025-08" db="UniProtKB">
        <authorList>
            <consortium name="RefSeq"/>
        </authorList>
    </citation>
    <scope>IDENTIFICATION</scope>
</reference>
<dbReference type="Pfam" id="PF05755">
    <property type="entry name" value="REF"/>
    <property type="match status" value="1"/>
</dbReference>
<dbReference type="eggNOG" id="ENOG502QUI7">
    <property type="taxonomic scope" value="Eukaryota"/>
</dbReference>
<dbReference type="RefSeq" id="XP_010259606.1">
    <property type="nucleotide sequence ID" value="XM_010261304.2"/>
</dbReference>
<dbReference type="PANTHER" id="PTHR33732">
    <property type="entry name" value="REF/SRPP-LIKE PROTEIN OS05G0151300/LOC_OS05G05940"/>
    <property type="match status" value="1"/>
</dbReference>
<dbReference type="AlphaFoldDB" id="A0A1U7ZYH8"/>
<dbReference type="OrthoDB" id="1905464at2759"/>
<protein>
    <submittedName>
        <fullName evidence="3">Stress-related protein-like</fullName>
    </submittedName>
</protein>
<evidence type="ECO:0000313" key="3">
    <source>
        <dbReference type="RefSeq" id="XP_010259606.1"/>
    </source>
</evidence>
<accession>A0A1U7ZYH8</accession>
<proteinExistence type="inferred from homology"/>
<evidence type="ECO:0000313" key="2">
    <source>
        <dbReference type="Proteomes" id="UP000189703"/>
    </source>
</evidence>
<dbReference type="PANTHER" id="PTHR33732:SF3">
    <property type="entry name" value="OS07G0671800 PROTEIN"/>
    <property type="match status" value="1"/>
</dbReference>
<dbReference type="KEGG" id="nnu:104598973"/>
<organism evidence="2 3">
    <name type="scientific">Nelumbo nucifera</name>
    <name type="common">Sacred lotus</name>
    <dbReference type="NCBI Taxonomy" id="4432"/>
    <lineage>
        <taxon>Eukaryota</taxon>
        <taxon>Viridiplantae</taxon>
        <taxon>Streptophyta</taxon>
        <taxon>Embryophyta</taxon>
        <taxon>Tracheophyta</taxon>
        <taxon>Spermatophyta</taxon>
        <taxon>Magnoliopsida</taxon>
        <taxon>Proteales</taxon>
        <taxon>Nelumbonaceae</taxon>
        <taxon>Nelumbo</taxon>
    </lineage>
</organism>
<comment type="similarity">
    <text evidence="1">Belongs to the REF/SRPP family.</text>
</comment>
<dbReference type="OMA" id="YNQTVCY"/>